<feature type="region of interest" description="Disordered" evidence="1">
    <location>
        <begin position="490"/>
        <end position="537"/>
    </location>
</feature>
<evidence type="ECO:0000313" key="2">
    <source>
        <dbReference type="EMBL" id="KAF7323121.1"/>
    </source>
</evidence>
<evidence type="ECO:0000256" key="1">
    <source>
        <dbReference type="SAM" id="MobiDB-lite"/>
    </source>
</evidence>
<evidence type="ECO:0000313" key="3">
    <source>
        <dbReference type="Proteomes" id="UP000613580"/>
    </source>
</evidence>
<dbReference type="OrthoDB" id="1638493at2759"/>
<comment type="caution">
    <text evidence="2">The sequence shown here is derived from an EMBL/GenBank/DDBJ whole genome shotgun (WGS) entry which is preliminary data.</text>
</comment>
<name>A0A8H6TTN4_MYCCL</name>
<sequence>MSVVVDVVPTTESLDLYGEPSSRSAFSLSGHVCISISSPYSVFDRRRTARILLQSVQLTFDGQSEVITNALGYSPLRLCSITRELVTEGPLELSNEGQERGDEPAQWHVVFDLPIPGWLPASHTFAAGDLGASTQYHLQAIVKFAVLDDTASSWSLSTIYSPFRSRPRTIEVLKPVVLRRFVEPPTDEPVTEPTPMINYLLTPPPQNIPAANSVPAHVLSKIQVLGSVPKHVDVCANRLPFTLRLRTKDLPEAECQRLRVTKFTIDVVQEERCRRVKNAAEFQTKYPIAPAALQPPNTPLLNMNNVGEMYQLGLYLAPPSSAARMVASSSMLPASESGVYRLTGNTHVFAEDMSKDAATWYTLETSIPITHSLGSQTQSPDWEGAATVRPSSVSPLYDVTHALKLSVSVEYDMPDTTTDETRSADLTFSIPLTFGRIAPPLPPRDLLSGLYTMLHLPDGAFPPSAAPGLLPNGAGLPVYSQLFDAQGNRKVDDTPLPRYAPAGAEPPTDDAQPTSAISDAQTFFPHDKRQELDATSL</sequence>
<dbReference type="AlphaFoldDB" id="A0A8H6TTN4"/>
<protein>
    <submittedName>
        <fullName evidence="2">Uncharacterized protein</fullName>
    </submittedName>
</protein>
<feature type="compositionally biased region" description="Basic and acidic residues" evidence="1">
    <location>
        <begin position="525"/>
        <end position="537"/>
    </location>
</feature>
<feature type="compositionally biased region" description="Polar residues" evidence="1">
    <location>
        <begin position="511"/>
        <end position="521"/>
    </location>
</feature>
<organism evidence="2 3">
    <name type="scientific">Mycena chlorophos</name>
    <name type="common">Agaric fungus</name>
    <name type="synonym">Agaricus chlorophos</name>
    <dbReference type="NCBI Taxonomy" id="658473"/>
    <lineage>
        <taxon>Eukaryota</taxon>
        <taxon>Fungi</taxon>
        <taxon>Dikarya</taxon>
        <taxon>Basidiomycota</taxon>
        <taxon>Agaricomycotina</taxon>
        <taxon>Agaricomycetes</taxon>
        <taxon>Agaricomycetidae</taxon>
        <taxon>Agaricales</taxon>
        <taxon>Marasmiineae</taxon>
        <taxon>Mycenaceae</taxon>
        <taxon>Mycena</taxon>
    </lineage>
</organism>
<accession>A0A8H6TTN4</accession>
<keyword evidence="3" id="KW-1185">Reference proteome</keyword>
<proteinExistence type="predicted"/>
<gene>
    <name evidence="2" type="ORF">HMN09_00092300</name>
</gene>
<dbReference type="Proteomes" id="UP000613580">
    <property type="component" value="Unassembled WGS sequence"/>
</dbReference>
<reference evidence="2" key="1">
    <citation type="submission" date="2020-05" db="EMBL/GenBank/DDBJ databases">
        <title>Mycena genomes resolve the evolution of fungal bioluminescence.</title>
        <authorList>
            <person name="Tsai I.J."/>
        </authorList>
    </citation>
    <scope>NUCLEOTIDE SEQUENCE</scope>
    <source>
        <strain evidence="2">110903Hualien_Pintung</strain>
    </source>
</reference>
<dbReference type="EMBL" id="JACAZE010000001">
    <property type="protein sequence ID" value="KAF7323121.1"/>
    <property type="molecule type" value="Genomic_DNA"/>
</dbReference>